<dbReference type="InterPro" id="IPR000835">
    <property type="entry name" value="HTH_MarR-typ"/>
</dbReference>
<proteinExistence type="predicted"/>
<evidence type="ECO:0000259" key="1">
    <source>
        <dbReference type="PROSITE" id="PS50995"/>
    </source>
</evidence>
<keyword evidence="3" id="KW-1185">Reference proteome</keyword>
<organism evidence="2 3">
    <name type="scientific">Emticicia soli</name>
    <dbReference type="NCBI Taxonomy" id="2027878"/>
    <lineage>
        <taxon>Bacteria</taxon>
        <taxon>Pseudomonadati</taxon>
        <taxon>Bacteroidota</taxon>
        <taxon>Cytophagia</taxon>
        <taxon>Cytophagales</taxon>
        <taxon>Leadbetterellaceae</taxon>
        <taxon>Emticicia</taxon>
    </lineage>
</organism>
<dbReference type="InterPro" id="IPR039422">
    <property type="entry name" value="MarR/SlyA-like"/>
</dbReference>
<name>A0ABW5J596_9BACT</name>
<dbReference type="PROSITE" id="PS50995">
    <property type="entry name" value="HTH_MARR_2"/>
    <property type="match status" value="1"/>
</dbReference>
<sequence length="149" mass="17345">MTEISRAITQKSFQSPQQEAIISLMFVSQQVKAKLENLCETEKITLSQFNILRILKGVYPEAHPRAEIRKRMIDKSDVTRLIDRLENRGLVRRISAEKDKRHSLTVITNEGIELLERLNVKFPQAHDEILEKFTKPQVLSLIHLLKKFV</sequence>
<accession>A0ABW5J596</accession>
<gene>
    <name evidence="2" type="ORF">ACFSR2_03735</name>
</gene>
<dbReference type="SMART" id="SM00347">
    <property type="entry name" value="HTH_MARR"/>
    <property type="match status" value="1"/>
</dbReference>
<dbReference type="Gene3D" id="1.10.10.10">
    <property type="entry name" value="Winged helix-like DNA-binding domain superfamily/Winged helix DNA-binding domain"/>
    <property type="match status" value="1"/>
</dbReference>
<protein>
    <submittedName>
        <fullName evidence="2">MarR family winged helix-turn-helix transcriptional regulator</fullName>
    </submittedName>
</protein>
<dbReference type="PANTHER" id="PTHR33164">
    <property type="entry name" value="TRANSCRIPTIONAL REGULATOR, MARR FAMILY"/>
    <property type="match status" value="1"/>
</dbReference>
<comment type="caution">
    <text evidence="2">The sequence shown here is derived from an EMBL/GenBank/DDBJ whole genome shotgun (WGS) entry which is preliminary data.</text>
</comment>
<dbReference type="Pfam" id="PF01047">
    <property type="entry name" value="MarR"/>
    <property type="match status" value="1"/>
</dbReference>
<dbReference type="EMBL" id="JBHULC010000004">
    <property type="protein sequence ID" value="MFD2519981.1"/>
    <property type="molecule type" value="Genomic_DNA"/>
</dbReference>
<dbReference type="PRINTS" id="PR00598">
    <property type="entry name" value="HTHMARR"/>
</dbReference>
<feature type="domain" description="HTH marR-type" evidence="1">
    <location>
        <begin position="17"/>
        <end position="149"/>
    </location>
</feature>
<dbReference type="SUPFAM" id="SSF46785">
    <property type="entry name" value="Winged helix' DNA-binding domain"/>
    <property type="match status" value="1"/>
</dbReference>
<evidence type="ECO:0000313" key="3">
    <source>
        <dbReference type="Proteomes" id="UP001597510"/>
    </source>
</evidence>
<dbReference type="InterPro" id="IPR036388">
    <property type="entry name" value="WH-like_DNA-bd_sf"/>
</dbReference>
<dbReference type="PANTHER" id="PTHR33164:SF43">
    <property type="entry name" value="HTH-TYPE TRANSCRIPTIONAL REPRESSOR YETL"/>
    <property type="match status" value="1"/>
</dbReference>
<dbReference type="Proteomes" id="UP001597510">
    <property type="component" value="Unassembled WGS sequence"/>
</dbReference>
<dbReference type="RefSeq" id="WP_340235390.1">
    <property type="nucleotide sequence ID" value="NZ_JBBEWC010000004.1"/>
</dbReference>
<reference evidence="3" key="1">
    <citation type="journal article" date="2019" name="Int. J. Syst. Evol. Microbiol.">
        <title>The Global Catalogue of Microorganisms (GCM) 10K type strain sequencing project: providing services to taxonomists for standard genome sequencing and annotation.</title>
        <authorList>
            <consortium name="The Broad Institute Genomics Platform"/>
            <consortium name="The Broad Institute Genome Sequencing Center for Infectious Disease"/>
            <person name="Wu L."/>
            <person name="Ma J."/>
        </authorList>
    </citation>
    <scope>NUCLEOTIDE SEQUENCE [LARGE SCALE GENOMIC DNA]</scope>
    <source>
        <strain evidence="3">KCTC 52344</strain>
    </source>
</reference>
<evidence type="ECO:0000313" key="2">
    <source>
        <dbReference type="EMBL" id="MFD2519981.1"/>
    </source>
</evidence>
<dbReference type="InterPro" id="IPR036390">
    <property type="entry name" value="WH_DNA-bd_sf"/>
</dbReference>